<dbReference type="OrthoDB" id="2757546at2759"/>
<name>A0A371DNZ5_9APHY</name>
<keyword evidence="2" id="KW-1185">Reference proteome</keyword>
<proteinExistence type="predicted"/>
<gene>
    <name evidence="1" type="ORF">OH76DRAFT_1479272</name>
</gene>
<reference evidence="1 2" key="1">
    <citation type="journal article" date="2018" name="Biotechnol. Biofuels">
        <title>Integrative visual omics of the white-rot fungus Polyporus brumalis exposes the biotechnological potential of its oxidative enzymes for delignifying raw plant biomass.</title>
        <authorList>
            <person name="Miyauchi S."/>
            <person name="Rancon A."/>
            <person name="Drula E."/>
            <person name="Hage H."/>
            <person name="Chaduli D."/>
            <person name="Favel A."/>
            <person name="Grisel S."/>
            <person name="Henrissat B."/>
            <person name="Herpoel-Gimbert I."/>
            <person name="Ruiz-Duenas F.J."/>
            <person name="Chevret D."/>
            <person name="Hainaut M."/>
            <person name="Lin J."/>
            <person name="Wang M."/>
            <person name="Pangilinan J."/>
            <person name="Lipzen A."/>
            <person name="Lesage-Meessen L."/>
            <person name="Navarro D."/>
            <person name="Riley R."/>
            <person name="Grigoriev I.V."/>
            <person name="Zhou S."/>
            <person name="Raouche S."/>
            <person name="Rosso M.N."/>
        </authorList>
    </citation>
    <scope>NUCLEOTIDE SEQUENCE [LARGE SCALE GENOMIC DNA]</scope>
    <source>
        <strain evidence="1 2">BRFM 1820</strain>
    </source>
</reference>
<organism evidence="1 2">
    <name type="scientific">Lentinus brumalis</name>
    <dbReference type="NCBI Taxonomy" id="2498619"/>
    <lineage>
        <taxon>Eukaryota</taxon>
        <taxon>Fungi</taxon>
        <taxon>Dikarya</taxon>
        <taxon>Basidiomycota</taxon>
        <taxon>Agaricomycotina</taxon>
        <taxon>Agaricomycetes</taxon>
        <taxon>Polyporales</taxon>
        <taxon>Polyporaceae</taxon>
        <taxon>Lentinus</taxon>
    </lineage>
</organism>
<accession>A0A371DNZ5</accession>
<dbReference type="EMBL" id="KZ857385">
    <property type="protein sequence ID" value="RDX54265.1"/>
    <property type="molecule type" value="Genomic_DNA"/>
</dbReference>
<evidence type="ECO:0000313" key="2">
    <source>
        <dbReference type="Proteomes" id="UP000256964"/>
    </source>
</evidence>
<protein>
    <submittedName>
        <fullName evidence="1">Uncharacterized protein</fullName>
    </submittedName>
</protein>
<sequence length="586" mass="65651">MLDSLSPAQGSSCGQSMISAPGLTAAQPLVSFGQRLPIIPGPVQNHETPQALANSIDRVDESSLMPASTQYAEGTGVWYTLCLKLRPSEASHPSYRYRVHRKELHLAFDTADSSFWLYQKDFQELYKIDENTVGGPRPWSEQDARKHAKRRCLPRPDMAPMGDCVRMTYSDGGMVDLARYPAECDLTFAIPSWDWRNNRKSMSTELQFPQILAQAASGKAACQPVDGNVGFAVPGYRHPWDHADEMDRVTFFDILHQADCVEGVVDIEGGDVVELQLIVRLLYSSGRTRLGLEDRTRSFLYFGRGTPCGLSYDDGMLFLPEFSPAMRIFPDMKDPKRFRLWTLQLRSITLLEPLVDNLDHESCDDHQWSSRRINALAPPDLLNMNRLEDLLEDPPTDGPGIPVAFDSCSGCSVLPRHVVSAIWTGWFGQNFGDMPADRRAIWHNGTEKRFFNHDLLFDFIDGGGKKFTIRCSAQPFLSSPWSNGSGGTQTCIMAGNDPEVSNDEMWTLGMNFFWAFMIKFETTYIGHRPVPGTDNPTVRFAAQRIVSNGIRIAGADELKILQDVPPRLQNDLRGTRIPELHPGDDA</sequence>
<dbReference type="AlphaFoldDB" id="A0A371DNZ5"/>
<dbReference type="Proteomes" id="UP000256964">
    <property type="component" value="Unassembled WGS sequence"/>
</dbReference>
<evidence type="ECO:0000313" key="1">
    <source>
        <dbReference type="EMBL" id="RDX54265.1"/>
    </source>
</evidence>